<dbReference type="SUPFAM" id="SSF109854">
    <property type="entry name" value="DinB/YfiT-like putative metalloenzymes"/>
    <property type="match status" value="1"/>
</dbReference>
<dbReference type="AlphaFoldDB" id="A0A7S7SK85"/>
<dbReference type="InterPro" id="IPR034660">
    <property type="entry name" value="DinB/YfiT-like"/>
</dbReference>
<reference evidence="3 4" key="1">
    <citation type="submission" date="2020-10" db="EMBL/GenBank/DDBJ databases">
        <title>Complete genome sequence of Paludibaculum fermentans P105T, a facultatively anaerobic acidobacterium capable of dissimilatory Fe(III) reduction.</title>
        <authorList>
            <person name="Dedysh S.N."/>
            <person name="Beletsky A.V."/>
            <person name="Kulichevskaya I.S."/>
            <person name="Mardanov A.V."/>
            <person name="Ravin N.V."/>
        </authorList>
    </citation>
    <scope>NUCLEOTIDE SEQUENCE [LARGE SCALE GENOMIC DNA]</scope>
    <source>
        <strain evidence="3 4">P105</strain>
    </source>
</reference>
<keyword evidence="4" id="KW-1185">Reference proteome</keyword>
<proteinExistence type="inferred from homology"/>
<sequence>MTTRAAIAESRAFASWQDYQEALKRAIAPLTGEQLAQRLPPSRRSAGEIAEHIVFGRALHLTRILGSDAAELAPYQRWEDEGDPPRTAAEIVQGLEATWQIIENRLLRGSADDTLTGGESELIRTIWGLLDHDLPHAGQLSLLLRAAGNPGVEI</sequence>
<evidence type="ECO:0000256" key="1">
    <source>
        <dbReference type="ARBA" id="ARBA00008635"/>
    </source>
</evidence>
<gene>
    <name evidence="3" type="ORF">IRI77_31330</name>
</gene>
<dbReference type="InterPro" id="IPR007837">
    <property type="entry name" value="DinB"/>
</dbReference>
<accession>A0A7S7SK85</accession>
<dbReference type="GO" id="GO:0046872">
    <property type="term" value="F:metal ion binding"/>
    <property type="evidence" value="ECO:0007669"/>
    <property type="project" value="UniProtKB-KW"/>
</dbReference>
<name>A0A7S7SK85_PALFE</name>
<evidence type="ECO:0000313" key="4">
    <source>
        <dbReference type="Proteomes" id="UP000593892"/>
    </source>
</evidence>
<keyword evidence="2" id="KW-0479">Metal-binding</keyword>
<comment type="similarity">
    <text evidence="1">Belongs to the DinB family.</text>
</comment>
<dbReference type="Proteomes" id="UP000593892">
    <property type="component" value="Chromosome"/>
</dbReference>
<organism evidence="3 4">
    <name type="scientific">Paludibaculum fermentans</name>
    <dbReference type="NCBI Taxonomy" id="1473598"/>
    <lineage>
        <taxon>Bacteria</taxon>
        <taxon>Pseudomonadati</taxon>
        <taxon>Acidobacteriota</taxon>
        <taxon>Terriglobia</taxon>
        <taxon>Bryobacterales</taxon>
        <taxon>Bryobacteraceae</taxon>
        <taxon>Paludibaculum</taxon>
    </lineage>
</organism>
<protein>
    <submittedName>
        <fullName evidence="3">DinB family protein</fullName>
    </submittedName>
</protein>
<dbReference type="RefSeq" id="WP_194448885.1">
    <property type="nucleotide sequence ID" value="NZ_CP063849.1"/>
</dbReference>
<dbReference type="KEGG" id="pfer:IRI77_31330"/>
<evidence type="ECO:0000256" key="2">
    <source>
        <dbReference type="ARBA" id="ARBA00022723"/>
    </source>
</evidence>
<evidence type="ECO:0000313" key="3">
    <source>
        <dbReference type="EMBL" id="QOY87216.1"/>
    </source>
</evidence>
<dbReference type="Pfam" id="PF05163">
    <property type="entry name" value="DinB"/>
    <property type="match status" value="1"/>
</dbReference>
<dbReference type="EMBL" id="CP063849">
    <property type="protein sequence ID" value="QOY87216.1"/>
    <property type="molecule type" value="Genomic_DNA"/>
</dbReference>
<dbReference type="Gene3D" id="1.20.120.450">
    <property type="entry name" value="dinb family like domain"/>
    <property type="match status" value="1"/>
</dbReference>